<evidence type="ECO:0000313" key="4">
    <source>
        <dbReference type="Proteomes" id="UP000438448"/>
    </source>
</evidence>
<dbReference type="GO" id="GO:0005576">
    <property type="term" value="C:extracellular region"/>
    <property type="evidence" value="ECO:0007669"/>
    <property type="project" value="TreeGrafter"/>
</dbReference>
<dbReference type="AlphaFoldDB" id="A0A7K0CUC8"/>
<evidence type="ECO:0000256" key="1">
    <source>
        <dbReference type="SAM" id="Phobius"/>
    </source>
</evidence>
<keyword evidence="1" id="KW-0812">Transmembrane</keyword>
<feature type="transmembrane region" description="Helical" evidence="1">
    <location>
        <begin position="32"/>
        <end position="53"/>
    </location>
</feature>
<name>A0A7K0CUC8_9NOCA</name>
<feature type="domain" description="Mce/MlaD" evidence="2">
    <location>
        <begin position="59"/>
        <end position="132"/>
    </location>
</feature>
<organism evidence="3 4">
    <name type="scientific">Nocardia macrotermitis</name>
    <dbReference type="NCBI Taxonomy" id="2585198"/>
    <lineage>
        <taxon>Bacteria</taxon>
        <taxon>Bacillati</taxon>
        <taxon>Actinomycetota</taxon>
        <taxon>Actinomycetes</taxon>
        <taxon>Mycobacteriales</taxon>
        <taxon>Nocardiaceae</taxon>
        <taxon>Nocardia</taxon>
    </lineage>
</organism>
<dbReference type="PANTHER" id="PTHR33371">
    <property type="entry name" value="INTERMEMBRANE PHOSPHOLIPID TRANSPORT SYSTEM BINDING PROTEIN MLAD-RELATED"/>
    <property type="match status" value="1"/>
</dbReference>
<keyword evidence="4" id="KW-1185">Reference proteome</keyword>
<dbReference type="Proteomes" id="UP000438448">
    <property type="component" value="Unassembled WGS sequence"/>
</dbReference>
<evidence type="ECO:0000313" key="3">
    <source>
        <dbReference type="EMBL" id="MQY17079.1"/>
    </source>
</evidence>
<gene>
    <name evidence="3" type="ORF">NRB20_01420</name>
</gene>
<dbReference type="RefSeq" id="WP_319944269.1">
    <property type="nucleotide sequence ID" value="NZ_WEGK01000001.1"/>
</dbReference>
<evidence type="ECO:0000259" key="2">
    <source>
        <dbReference type="Pfam" id="PF02470"/>
    </source>
</evidence>
<dbReference type="InterPro" id="IPR052336">
    <property type="entry name" value="MlaD_Phospholipid_Transporter"/>
</dbReference>
<dbReference type="PANTHER" id="PTHR33371:SF18">
    <property type="entry name" value="MCE-FAMILY PROTEIN MCE3C"/>
    <property type="match status" value="1"/>
</dbReference>
<keyword evidence="1" id="KW-0472">Membrane</keyword>
<dbReference type="InterPro" id="IPR003399">
    <property type="entry name" value="Mce/MlaD"/>
</dbReference>
<dbReference type="Pfam" id="PF02470">
    <property type="entry name" value="MlaD"/>
    <property type="match status" value="1"/>
</dbReference>
<dbReference type="EMBL" id="WEGK01000001">
    <property type="protein sequence ID" value="MQY17079.1"/>
    <property type="molecule type" value="Genomic_DNA"/>
</dbReference>
<sequence length="345" mass="36625">MPSLSNGRISMRPKIFRTASRGDDEGARDLRWGIAGICGVIVLVVAIGVINIVGTTPERTYTADLSDAGSVRTGDDVRIAGIPVGKVTSLTLLPDRVRMRFTVRDNVFLGDQTTLAVRMLTIVGGYYLAVEPAGTQSLGSKTIPPQRVILPYNLTQAFQDAVTPVEHTDGNVIRQDLAALTSSVNASPDSLRSAIHAVGDLVGIMDRQNADISRTLSLADEYLTALNTNSDVLAQLLTTLGTLEVLVANNREQISDALHGLAEVLKDFSPLGRAWDTSLKQRAQPLADAIPKLQALGGQMTTLLDSLKTLEQRLVPFTQSGRGVTIDQSAATTSGVCVPIPGGGC</sequence>
<comment type="caution">
    <text evidence="3">The sequence shown here is derived from an EMBL/GenBank/DDBJ whole genome shotgun (WGS) entry which is preliminary data.</text>
</comment>
<proteinExistence type="predicted"/>
<keyword evidence="1" id="KW-1133">Transmembrane helix</keyword>
<reference evidence="3 4" key="1">
    <citation type="submission" date="2019-10" db="EMBL/GenBank/DDBJ databases">
        <title>Nocardia macrotermitis sp. nov. and Nocardia aurantia sp. nov., isolated from the gut of fungus growing-termite Macrotermes natalensis.</title>
        <authorList>
            <person name="Benndorf R."/>
            <person name="Schwitalla J."/>
            <person name="Martin K."/>
            <person name="De Beer W."/>
            <person name="Kaster A.-K."/>
            <person name="Vollmers J."/>
            <person name="Poulsen M."/>
            <person name="Beemelmanns C."/>
        </authorList>
    </citation>
    <scope>NUCLEOTIDE SEQUENCE [LARGE SCALE GENOMIC DNA]</scope>
    <source>
        <strain evidence="3 4">RB20</strain>
    </source>
</reference>
<protein>
    <recommendedName>
        <fullName evidence="2">Mce/MlaD domain-containing protein</fullName>
    </recommendedName>
</protein>
<accession>A0A7K0CUC8</accession>